<dbReference type="GO" id="GO:0003700">
    <property type="term" value="F:DNA-binding transcription factor activity"/>
    <property type="evidence" value="ECO:0007669"/>
    <property type="project" value="TreeGrafter"/>
</dbReference>
<sequence length="137" mass="15111">MLHNLRFATALHIMVLAQLEEANQWLSSEYIASSIQVNASVVRKEIASLKTASLLTSKEGKGGGIRINPENPTITLADIYISTKQSDFGGKFNNPNPACVVGKNINSKLQDLYQEVDTDIVQRLEKITLADFSKTFN</sequence>
<protein>
    <submittedName>
        <fullName evidence="1">HTH-type transcriptional regulator ywnA</fullName>
    </submittedName>
</protein>
<dbReference type="EMBL" id="UAUU01000011">
    <property type="protein sequence ID" value="SPZ91890.1"/>
    <property type="molecule type" value="Genomic_DNA"/>
</dbReference>
<dbReference type="PANTHER" id="PTHR33221">
    <property type="entry name" value="WINGED HELIX-TURN-HELIX TRANSCRIPTIONAL REGULATOR, RRF2 FAMILY"/>
    <property type="match status" value="1"/>
</dbReference>
<dbReference type="RefSeq" id="WP_112375580.1">
    <property type="nucleotide sequence ID" value="NZ_CP069793.1"/>
</dbReference>
<dbReference type="GO" id="GO:0005829">
    <property type="term" value="C:cytosol"/>
    <property type="evidence" value="ECO:0007669"/>
    <property type="project" value="TreeGrafter"/>
</dbReference>
<accession>A0A2X2LQZ3</accession>
<dbReference type="Gene3D" id="1.10.10.10">
    <property type="entry name" value="Winged helix-like DNA-binding domain superfamily/Winged helix DNA-binding domain"/>
    <property type="match status" value="1"/>
</dbReference>
<organism evidence="1 2">
    <name type="scientific">Sphingobacterium multivorum</name>
    <dbReference type="NCBI Taxonomy" id="28454"/>
    <lineage>
        <taxon>Bacteria</taxon>
        <taxon>Pseudomonadati</taxon>
        <taxon>Bacteroidota</taxon>
        <taxon>Sphingobacteriia</taxon>
        <taxon>Sphingobacteriales</taxon>
        <taxon>Sphingobacteriaceae</taxon>
        <taxon>Sphingobacterium</taxon>
    </lineage>
</organism>
<dbReference type="GeneID" id="97182283"/>
<dbReference type="InterPro" id="IPR036388">
    <property type="entry name" value="WH-like_DNA-bd_sf"/>
</dbReference>
<dbReference type="SUPFAM" id="SSF46785">
    <property type="entry name" value="Winged helix' DNA-binding domain"/>
    <property type="match status" value="1"/>
</dbReference>
<dbReference type="Pfam" id="PF02082">
    <property type="entry name" value="Rrf2"/>
    <property type="match status" value="1"/>
</dbReference>
<name>A0A2X2LQZ3_SPHMU</name>
<dbReference type="InterPro" id="IPR000944">
    <property type="entry name" value="Tscrpt_reg_Rrf2"/>
</dbReference>
<dbReference type="PROSITE" id="PS01332">
    <property type="entry name" value="HTH_RRF2_1"/>
    <property type="match status" value="1"/>
</dbReference>
<evidence type="ECO:0000313" key="2">
    <source>
        <dbReference type="Proteomes" id="UP000251241"/>
    </source>
</evidence>
<proteinExistence type="predicted"/>
<reference evidence="1 2" key="1">
    <citation type="submission" date="2018-06" db="EMBL/GenBank/DDBJ databases">
        <authorList>
            <consortium name="Pathogen Informatics"/>
            <person name="Doyle S."/>
        </authorList>
    </citation>
    <scope>NUCLEOTIDE SEQUENCE [LARGE SCALE GENOMIC DNA]</scope>
    <source>
        <strain evidence="1 2">NCTC11343</strain>
    </source>
</reference>
<dbReference type="PANTHER" id="PTHR33221:SF15">
    <property type="entry name" value="HTH-TYPE TRANSCRIPTIONAL REGULATOR YWGB-RELATED"/>
    <property type="match status" value="1"/>
</dbReference>
<dbReference type="InterPro" id="IPR036390">
    <property type="entry name" value="WH_DNA-bd_sf"/>
</dbReference>
<gene>
    <name evidence="1" type="primary">ywnA</name>
    <name evidence="1" type="ORF">NCTC11343_03934</name>
</gene>
<evidence type="ECO:0000313" key="1">
    <source>
        <dbReference type="EMBL" id="SPZ91890.1"/>
    </source>
</evidence>
<dbReference type="PROSITE" id="PS51197">
    <property type="entry name" value="HTH_RRF2_2"/>
    <property type="match status" value="1"/>
</dbReference>
<dbReference type="AlphaFoldDB" id="A0A2X2LQZ3"/>
<dbReference type="Proteomes" id="UP000251241">
    <property type="component" value="Unassembled WGS sequence"/>
</dbReference>
<dbReference type="InterPro" id="IPR030489">
    <property type="entry name" value="TR_Rrf2-type_CS"/>
</dbReference>